<dbReference type="PANTHER" id="PTHR36102">
    <property type="entry name" value="CHROMOSOME 10, WHOLE GENOME SHOTGUN SEQUENCE"/>
    <property type="match status" value="1"/>
</dbReference>
<reference evidence="3 4" key="1">
    <citation type="journal article" date="2021" name="Nat. Commun.">
        <title>Genetic determinants of endophytism in the Arabidopsis root mycobiome.</title>
        <authorList>
            <person name="Mesny F."/>
            <person name="Miyauchi S."/>
            <person name="Thiergart T."/>
            <person name="Pickel B."/>
            <person name="Atanasova L."/>
            <person name="Karlsson M."/>
            <person name="Huettel B."/>
            <person name="Barry K.W."/>
            <person name="Haridas S."/>
            <person name="Chen C."/>
            <person name="Bauer D."/>
            <person name="Andreopoulos W."/>
            <person name="Pangilinan J."/>
            <person name="LaButti K."/>
            <person name="Riley R."/>
            <person name="Lipzen A."/>
            <person name="Clum A."/>
            <person name="Drula E."/>
            <person name="Henrissat B."/>
            <person name="Kohler A."/>
            <person name="Grigoriev I.V."/>
            <person name="Martin F.M."/>
            <person name="Hacquard S."/>
        </authorList>
    </citation>
    <scope>NUCLEOTIDE SEQUENCE [LARGE SCALE GENOMIC DNA]</scope>
    <source>
        <strain evidence="3 4">MPI-CAGE-CH-0241</strain>
    </source>
</reference>
<evidence type="ECO:0000256" key="1">
    <source>
        <dbReference type="SAM" id="MobiDB-lite"/>
    </source>
</evidence>
<comment type="caution">
    <text evidence="3">The sequence shown here is derived from an EMBL/GenBank/DDBJ whole genome shotgun (WGS) entry which is preliminary data.</text>
</comment>
<evidence type="ECO:0000313" key="4">
    <source>
        <dbReference type="Proteomes" id="UP000777438"/>
    </source>
</evidence>
<gene>
    <name evidence="3" type="ORF">B0T10DRAFT_561017</name>
</gene>
<feature type="region of interest" description="Disordered" evidence="1">
    <location>
        <begin position="547"/>
        <end position="592"/>
    </location>
</feature>
<dbReference type="EMBL" id="JAGPYM010000009">
    <property type="protein sequence ID" value="KAH6890514.1"/>
    <property type="molecule type" value="Genomic_DNA"/>
</dbReference>
<feature type="compositionally biased region" description="Basic and acidic residues" evidence="1">
    <location>
        <begin position="571"/>
        <end position="585"/>
    </location>
</feature>
<keyword evidence="4" id="KW-1185">Reference proteome</keyword>
<dbReference type="Pfam" id="PF11001">
    <property type="entry name" value="AFUB_07903_YDR124W_hel"/>
    <property type="match status" value="1"/>
</dbReference>
<dbReference type="InterPro" id="IPR047092">
    <property type="entry name" value="AFUB_07903/YDR124W-like_hel"/>
</dbReference>
<feature type="compositionally biased region" description="Polar residues" evidence="1">
    <location>
        <begin position="547"/>
        <end position="566"/>
    </location>
</feature>
<organism evidence="3 4">
    <name type="scientific">Thelonectria olida</name>
    <dbReference type="NCBI Taxonomy" id="1576542"/>
    <lineage>
        <taxon>Eukaryota</taxon>
        <taxon>Fungi</taxon>
        <taxon>Dikarya</taxon>
        <taxon>Ascomycota</taxon>
        <taxon>Pezizomycotina</taxon>
        <taxon>Sordariomycetes</taxon>
        <taxon>Hypocreomycetidae</taxon>
        <taxon>Hypocreales</taxon>
        <taxon>Nectriaceae</taxon>
        <taxon>Thelonectria</taxon>
    </lineage>
</organism>
<evidence type="ECO:0000259" key="2">
    <source>
        <dbReference type="Pfam" id="PF11001"/>
    </source>
</evidence>
<name>A0A9P9AMN6_9HYPO</name>
<dbReference type="PANTHER" id="PTHR36102:SF1">
    <property type="entry name" value="YDR124W-LIKE HELICAL BUNDLE DOMAIN-CONTAINING PROTEIN"/>
    <property type="match status" value="1"/>
</dbReference>
<dbReference type="OrthoDB" id="5338458at2759"/>
<feature type="region of interest" description="Disordered" evidence="1">
    <location>
        <begin position="359"/>
        <end position="415"/>
    </location>
</feature>
<evidence type="ECO:0000313" key="3">
    <source>
        <dbReference type="EMBL" id="KAH6890514.1"/>
    </source>
</evidence>
<dbReference type="InterPro" id="IPR021264">
    <property type="entry name" value="AFUB_079030/YDR124W-like"/>
</dbReference>
<accession>A0A9P9AMN6</accession>
<dbReference type="AlphaFoldDB" id="A0A9P9AMN6"/>
<feature type="domain" description="Subtelomeric hrmA-associated cluster protein AFUB-079030/YDR124W-like helical bundle" evidence="2">
    <location>
        <begin position="183"/>
        <end position="329"/>
    </location>
</feature>
<feature type="region of interest" description="Disordered" evidence="1">
    <location>
        <begin position="128"/>
        <end position="175"/>
    </location>
</feature>
<proteinExistence type="predicted"/>
<sequence length="592" mass="66330">MVTGHLDGDLRPRYRYHQHYPGRFPDGLDGRYNAETYDRRQPILNIGDALRQYCGVSAKRYFVAVILEDGTPAAFSGPEGRALEPQVIKKFFDEESYKRAMTLLDTGVNPENVALDDALGLGAGLHKQNMDFPRSRTHDHRRTSNLEDWEAPERQGRKRPRPRHPANDEEPPMPVTISRRGIRIDNSQELWDFYEQRFKNCQQTACKLIAKAWVKAVEPKKQSTHPYTGSDEKAPDWWPKPWGMTKEDRVRHKEPDHLYKRERVYLLNHILKLVVEPKHDHPDVQKLNLNVKKLEEITLEALSGFFADKENPANFRKKPYLTEIFRVAKQQERYKNDEIDGTTEVFVMAEDKVLEMYASETDDGSTGKRDKDQNVPTSKLSTPHGLMASPAQDHVSAPTLHGSSLLGGDLPVRGTQFPPPMMPGIAHDQHGFGEGSGLSVSTPSSVHPTGNGALSLDVGVTATHSSSRRPSIFSPPADYSAQGGTGLYAHQWQTASTAPHTSSVYTFSQQQANPPSTTFVEPVVPINQSQPYLGSSFDGLPRGYETTQSSMFRTGPVSQQSVNASSGYDYVPHDNRDLPDVKPDPAPRNSMQ</sequence>
<dbReference type="Proteomes" id="UP000777438">
    <property type="component" value="Unassembled WGS sequence"/>
</dbReference>
<protein>
    <recommendedName>
        <fullName evidence="2">Subtelomeric hrmA-associated cluster protein AFUB-079030/YDR124W-like helical bundle domain-containing protein</fullName>
    </recommendedName>
</protein>